<reference evidence="2" key="2">
    <citation type="submission" date="2025-09" db="UniProtKB">
        <authorList>
            <consortium name="Ensembl"/>
        </authorList>
    </citation>
    <scope>IDENTIFICATION</scope>
</reference>
<keyword evidence="3" id="KW-1185">Reference proteome</keyword>
<dbReference type="GO" id="GO:0000049">
    <property type="term" value="F:tRNA binding"/>
    <property type="evidence" value="ECO:0007669"/>
    <property type="project" value="TreeGrafter"/>
</dbReference>
<organism evidence="2 3">
    <name type="scientific">Cebus imitator</name>
    <name type="common">Panamanian white-faced capuchin</name>
    <name type="synonym">Cebus capucinus imitator</name>
    <dbReference type="NCBI Taxonomy" id="2715852"/>
    <lineage>
        <taxon>Eukaryota</taxon>
        <taxon>Metazoa</taxon>
        <taxon>Chordata</taxon>
        <taxon>Craniata</taxon>
        <taxon>Vertebrata</taxon>
        <taxon>Euteleostomi</taxon>
        <taxon>Mammalia</taxon>
        <taxon>Eutheria</taxon>
        <taxon>Euarchontoglires</taxon>
        <taxon>Primates</taxon>
        <taxon>Haplorrhini</taxon>
        <taxon>Platyrrhini</taxon>
        <taxon>Cebidae</taxon>
        <taxon>Cebinae</taxon>
        <taxon>Cebus</taxon>
    </lineage>
</organism>
<dbReference type="GO" id="GO:0005634">
    <property type="term" value="C:nucleus"/>
    <property type="evidence" value="ECO:0007669"/>
    <property type="project" value="TreeGrafter"/>
</dbReference>
<evidence type="ECO:0000313" key="2">
    <source>
        <dbReference type="Ensembl" id="ENSCCAP00000032446.1"/>
    </source>
</evidence>
<dbReference type="GO" id="GO:0016428">
    <property type="term" value="F:tRNA (cytidine-5-)-methyltransferase activity"/>
    <property type="evidence" value="ECO:0007669"/>
    <property type="project" value="TreeGrafter"/>
</dbReference>
<proteinExistence type="predicted"/>
<dbReference type="GO" id="GO:0030488">
    <property type="term" value="P:tRNA methylation"/>
    <property type="evidence" value="ECO:0007669"/>
    <property type="project" value="TreeGrafter"/>
</dbReference>
<feature type="region of interest" description="Disordered" evidence="1">
    <location>
        <begin position="1"/>
        <end position="29"/>
    </location>
</feature>
<protein>
    <submittedName>
        <fullName evidence="2">Uncharacterized protein</fullName>
    </submittedName>
</protein>
<evidence type="ECO:0000256" key="1">
    <source>
        <dbReference type="SAM" id="MobiDB-lite"/>
    </source>
</evidence>
<evidence type="ECO:0000313" key="3">
    <source>
        <dbReference type="Proteomes" id="UP000233040"/>
    </source>
</evidence>
<dbReference type="PANTHER" id="PTHR22808">
    <property type="entry name" value="NCL1 YEAST -RELATED NOL1/NOP2/FMU SUN DOMAIN-CONTAINING"/>
    <property type="match status" value="1"/>
</dbReference>
<dbReference type="GO" id="GO:0005737">
    <property type="term" value="C:cytoplasm"/>
    <property type="evidence" value="ECO:0007669"/>
    <property type="project" value="TreeGrafter"/>
</dbReference>
<dbReference type="Proteomes" id="UP000233040">
    <property type="component" value="Unassembled WGS sequence"/>
</dbReference>
<dbReference type="InterPro" id="IPR023267">
    <property type="entry name" value="RCMT"/>
</dbReference>
<dbReference type="PANTHER" id="PTHR22808:SF20">
    <property type="entry name" value="RNA CYTOSINE C(5)-METHYLTRANSFERASE NSUN2"/>
    <property type="match status" value="1"/>
</dbReference>
<dbReference type="AlphaFoldDB" id="A0A2K5RWI3"/>
<reference evidence="2" key="1">
    <citation type="submission" date="2025-08" db="UniProtKB">
        <authorList>
            <consortium name="Ensembl"/>
        </authorList>
    </citation>
    <scope>IDENTIFICATION</scope>
</reference>
<dbReference type="Ensembl" id="ENSCCAT00000050203.1">
    <property type="protein sequence ID" value="ENSCCAP00000032446.1"/>
    <property type="gene ID" value="ENSCCAG00000034245.1"/>
</dbReference>
<dbReference type="InterPro" id="IPR029063">
    <property type="entry name" value="SAM-dependent_MTases_sf"/>
</dbReference>
<dbReference type="GeneTree" id="ENSGT00940000153665"/>
<name>A0A2K5RWI3_CEBIM</name>
<dbReference type="Gene3D" id="3.40.50.150">
    <property type="entry name" value="Vaccinia Virus protein VP39"/>
    <property type="match status" value="1"/>
</dbReference>
<sequence length="198" mass="22758">MGRRSRCRRLQQQQRPEGAEDGAEGGGKRGEVGWEGGYLEIVKENKLFQHYYQELKIVPEGEWDQEPLPATLRITGYKSHAKEILHCLKNKYFKELEDLEVDGQKVEVPQPLSWYPEELAWHTNLSLKILRKSPQLEKFHQFLVSETESGNISRQEAISMIPPLLLNVQSHHKILRGLLLRMMLTTSAATCSSIKPRG</sequence>
<accession>A0A2K5RWI3</accession>